<gene>
    <name evidence="3" type="ORF">D9758_017998</name>
</gene>
<keyword evidence="1" id="KW-0472">Membrane</keyword>
<feature type="transmembrane region" description="Helical" evidence="1">
    <location>
        <begin position="130"/>
        <end position="158"/>
    </location>
</feature>
<feature type="transmembrane region" description="Helical" evidence="1">
    <location>
        <begin position="98"/>
        <end position="118"/>
    </location>
</feature>
<feature type="transmembrane region" description="Helical" evidence="1">
    <location>
        <begin position="217"/>
        <end position="237"/>
    </location>
</feature>
<feature type="transmembrane region" description="Helical" evidence="1">
    <location>
        <begin position="24"/>
        <end position="46"/>
    </location>
</feature>
<keyword evidence="1" id="KW-1133">Transmembrane helix</keyword>
<dbReference type="PANTHER" id="PTHR40465">
    <property type="entry name" value="CHROMOSOME 1, WHOLE GENOME SHOTGUN SEQUENCE"/>
    <property type="match status" value="1"/>
</dbReference>
<name>A0A8H5B5W7_9AGAR</name>
<evidence type="ECO:0000313" key="4">
    <source>
        <dbReference type="Proteomes" id="UP000559256"/>
    </source>
</evidence>
<dbReference type="OrthoDB" id="2792702at2759"/>
<evidence type="ECO:0000259" key="2">
    <source>
        <dbReference type="Pfam" id="PF20152"/>
    </source>
</evidence>
<feature type="transmembrane region" description="Helical" evidence="1">
    <location>
        <begin position="58"/>
        <end position="78"/>
    </location>
</feature>
<feature type="transmembrane region" description="Helical" evidence="1">
    <location>
        <begin position="170"/>
        <end position="196"/>
    </location>
</feature>
<dbReference type="Pfam" id="PF20152">
    <property type="entry name" value="DUF6534"/>
    <property type="match status" value="1"/>
</dbReference>
<protein>
    <recommendedName>
        <fullName evidence="2">DUF6534 domain-containing protein</fullName>
    </recommendedName>
</protein>
<evidence type="ECO:0000313" key="3">
    <source>
        <dbReference type="EMBL" id="KAF5316846.1"/>
    </source>
</evidence>
<dbReference type="EMBL" id="JAACJM010000487">
    <property type="protein sequence ID" value="KAF5316846.1"/>
    <property type="molecule type" value="Genomic_DNA"/>
</dbReference>
<proteinExistence type="predicted"/>
<dbReference type="InterPro" id="IPR045339">
    <property type="entry name" value="DUF6534"/>
</dbReference>
<evidence type="ECO:0000256" key="1">
    <source>
        <dbReference type="SAM" id="Phobius"/>
    </source>
</evidence>
<feature type="transmembrane region" description="Helical" evidence="1">
    <location>
        <begin position="243"/>
        <end position="263"/>
    </location>
</feature>
<comment type="caution">
    <text evidence="3">The sequence shown here is derived from an EMBL/GenBank/DDBJ whole genome shotgun (WGS) entry which is preliminary data.</text>
</comment>
<keyword evidence="1" id="KW-0812">Transmembrane</keyword>
<dbReference type="AlphaFoldDB" id="A0A8H5B5W7"/>
<dbReference type="Proteomes" id="UP000559256">
    <property type="component" value="Unassembled WGS sequence"/>
</dbReference>
<reference evidence="3 4" key="1">
    <citation type="journal article" date="2020" name="ISME J.">
        <title>Uncovering the hidden diversity of litter-decomposition mechanisms in mushroom-forming fungi.</title>
        <authorList>
            <person name="Floudas D."/>
            <person name="Bentzer J."/>
            <person name="Ahren D."/>
            <person name="Johansson T."/>
            <person name="Persson P."/>
            <person name="Tunlid A."/>
        </authorList>
    </citation>
    <scope>NUCLEOTIDE SEQUENCE [LARGE SCALE GENOMIC DNA]</scope>
    <source>
        <strain evidence="3 4">CBS 291.85</strain>
    </source>
</reference>
<accession>A0A8H5B5W7</accession>
<organism evidence="3 4">
    <name type="scientific">Tetrapyrgos nigripes</name>
    <dbReference type="NCBI Taxonomy" id="182062"/>
    <lineage>
        <taxon>Eukaryota</taxon>
        <taxon>Fungi</taxon>
        <taxon>Dikarya</taxon>
        <taxon>Basidiomycota</taxon>
        <taxon>Agaricomycotina</taxon>
        <taxon>Agaricomycetes</taxon>
        <taxon>Agaricomycetidae</taxon>
        <taxon>Agaricales</taxon>
        <taxon>Marasmiineae</taxon>
        <taxon>Marasmiaceae</taxon>
        <taxon>Tetrapyrgos</taxon>
    </lineage>
</organism>
<feature type="domain" description="DUF6534" evidence="2">
    <location>
        <begin position="181"/>
        <end position="267"/>
    </location>
</feature>
<sequence length="341" mass="37512">MSENATTISIDGAGLDMSGVFASVYWGFVISLFCGGITIVQAWLYFPHPRDKPLVQFTAAFMLILDLASSALVAQSLYYYLIPHFGSEAQLGKLTPELSSDCLMSATITFISQMWFVFQIYQFNRTTTLAWISMGLITLGALITYAAGIGCGVVMFIFRSGILSDRNTSFIILFGIAKGTAAVTDIIATAAMCFLLTEQKTSVAQTNNIIKWLVRLLINRGLLVTIVQCILVIIFFLYPDRLFWLAIHATTAKLYANTFFAMLNGREWLKKQHQQGAHTMSSVVFSKIGNSSTVVSSISAFHARSNPSQTDVESQFNDKSCEMTGPMGTTGFSKTVVVEEM</sequence>
<keyword evidence="4" id="KW-1185">Reference proteome</keyword>
<dbReference type="PANTHER" id="PTHR40465:SF1">
    <property type="entry name" value="DUF6534 DOMAIN-CONTAINING PROTEIN"/>
    <property type="match status" value="1"/>
</dbReference>